<reference evidence="13 14" key="1">
    <citation type="submission" date="2019-07" db="EMBL/GenBank/DDBJ databases">
        <title>Whole genome shotgun sequence of Brevifollis gellanilyticus NBRC 108608.</title>
        <authorList>
            <person name="Hosoyama A."/>
            <person name="Uohara A."/>
            <person name="Ohji S."/>
            <person name="Ichikawa N."/>
        </authorList>
    </citation>
    <scope>NUCLEOTIDE SEQUENCE [LARGE SCALE GENOMIC DNA]</scope>
    <source>
        <strain evidence="13 14">NBRC 108608</strain>
    </source>
</reference>
<evidence type="ECO:0000256" key="8">
    <source>
        <dbReference type="SAM" id="MobiDB-lite"/>
    </source>
</evidence>
<dbReference type="Gene3D" id="1.10.155.10">
    <property type="entry name" value="Chemotaxis receptor methyltransferase CheR, N-terminal domain"/>
    <property type="match status" value="1"/>
</dbReference>
<dbReference type="InterPro" id="IPR036890">
    <property type="entry name" value="HATPase_C_sf"/>
</dbReference>
<evidence type="ECO:0000256" key="5">
    <source>
        <dbReference type="ARBA" id="ARBA00022691"/>
    </source>
</evidence>
<comment type="caution">
    <text evidence="6">Lacks conserved residue(s) required for the propagation of feature annotation.</text>
</comment>
<dbReference type="Proteomes" id="UP000321577">
    <property type="component" value="Unassembled WGS sequence"/>
</dbReference>
<dbReference type="SMART" id="SM00448">
    <property type="entry name" value="REC"/>
    <property type="match status" value="1"/>
</dbReference>
<accession>A0A512M4J7</accession>
<dbReference type="InterPro" id="IPR035909">
    <property type="entry name" value="CheB_C"/>
</dbReference>
<evidence type="ECO:0000256" key="1">
    <source>
        <dbReference type="ARBA" id="ARBA00000085"/>
    </source>
</evidence>
<dbReference type="SUPFAM" id="SSF52738">
    <property type="entry name" value="Methylesterase CheB, C-terminal domain"/>
    <property type="match status" value="1"/>
</dbReference>
<evidence type="ECO:0000256" key="2">
    <source>
        <dbReference type="ARBA" id="ARBA00001541"/>
    </source>
</evidence>
<dbReference type="Pfam" id="PF01339">
    <property type="entry name" value="CheB_methylest"/>
    <property type="match status" value="1"/>
</dbReference>
<feature type="domain" description="CheB-type methylesterase" evidence="11">
    <location>
        <begin position="1"/>
        <end position="149"/>
    </location>
</feature>
<dbReference type="InterPro" id="IPR000780">
    <property type="entry name" value="CheR_MeTrfase"/>
</dbReference>
<evidence type="ECO:0000313" key="14">
    <source>
        <dbReference type="Proteomes" id="UP000321577"/>
    </source>
</evidence>
<comment type="catalytic activity">
    <reaction evidence="2">
        <text>L-glutamyl-[protein] + S-adenosyl-L-methionine = [protein]-L-glutamate 5-O-methyl ester + S-adenosyl-L-homocysteine</text>
        <dbReference type="Rhea" id="RHEA:24452"/>
        <dbReference type="Rhea" id="RHEA-COMP:10208"/>
        <dbReference type="Rhea" id="RHEA-COMP:10311"/>
        <dbReference type="ChEBI" id="CHEBI:29973"/>
        <dbReference type="ChEBI" id="CHEBI:57856"/>
        <dbReference type="ChEBI" id="CHEBI:59789"/>
        <dbReference type="ChEBI" id="CHEBI:82795"/>
        <dbReference type="EC" id="2.1.1.80"/>
    </reaction>
</comment>
<dbReference type="PRINTS" id="PR00996">
    <property type="entry name" value="CHERMTFRASE"/>
</dbReference>
<proteinExistence type="predicted"/>
<evidence type="ECO:0000313" key="13">
    <source>
        <dbReference type="EMBL" id="GEP41638.1"/>
    </source>
</evidence>
<dbReference type="InterPro" id="IPR003661">
    <property type="entry name" value="HisK_dim/P_dom"/>
</dbReference>
<dbReference type="SUPFAM" id="SSF47384">
    <property type="entry name" value="Homodimeric domain of signal transducing histidine kinase"/>
    <property type="match status" value="1"/>
</dbReference>
<dbReference type="SUPFAM" id="SSF55874">
    <property type="entry name" value="ATPase domain of HSP90 chaperone/DNA topoisomerase II/histidine kinase"/>
    <property type="match status" value="1"/>
</dbReference>
<evidence type="ECO:0000259" key="9">
    <source>
        <dbReference type="PROSITE" id="PS50109"/>
    </source>
</evidence>
<dbReference type="InterPro" id="IPR011006">
    <property type="entry name" value="CheY-like_superfamily"/>
</dbReference>
<dbReference type="InterPro" id="IPR022641">
    <property type="entry name" value="CheR_N"/>
</dbReference>
<dbReference type="CDD" id="cd17580">
    <property type="entry name" value="REC_2_DhkD-like"/>
    <property type="match status" value="1"/>
</dbReference>
<dbReference type="Pfam" id="PF02518">
    <property type="entry name" value="HATPase_c"/>
    <property type="match status" value="1"/>
</dbReference>
<dbReference type="CDD" id="cd00075">
    <property type="entry name" value="HATPase"/>
    <property type="match status" value="1"/>
</dbReference>
<dbReference type="PANTHER" id="PTHR24422:SF27">
    <property type="entry name" value="PROTEIN-GLUTAMATE O-METHYLTRANSFERASE"/>
    <property type="match status" value="1"/>
</dbReference>
<dbReference type="SMART" id="SM00388">
    <property type="entry name" value="HisKA"/>
    <property type="match status" value="1"/>
</dbReference>
<dbReference type="SMART" id="SM00387">
    <property type="entry name" value="HATPase_c"/>
    <property type="match status" value="1"/>
</dbReference>
<dbReference type="Gene3D" id="3.40.50.2300">
    <property type="match status" value="1"/>
</dbReference>
<dbReference type="Gene3D" id="3.30.450.20">
    <property type="entry name" value="PAS domain"/>
    <property type="match status" value="1"/>
</dbReference>
<name>A0A512M4J7_9BACT</name>
<dbReference type="Pfam" id="PF00512">
    <property type="entry name" value="HisKA"/>
    <property type="match status" value="1"/>
</dbReference>
<dbReference type="PROSITE" id="PS50122">
    <property type="entry name" value="CHEB"/>
    <property type="match status" value="1"/>
</dbReference>
<dbReference type="InterPro" id="IPR029063">
    <property type="entry name" value="SAM-dependent_MTases_sf"/>
</dbReference>
<dbReference type="AlphaFoldDB" id="A0A512M4J7"/>
<dbReference type="PROSITE" id="PS50110">
    <property type="entry name" value="RESPONSE_REGULATORY"/>
    <property type="match status" value="1"/>
</dbReference>
<dbReference type="GO" id="GO:0005737">
    <property type="term" value="C:cytoplasm"/>
    <property type="evidence" value="ECO:0007669"/>
    <property type="project" value="InterPro"/>
</dbReference>
<dbReference type="PROSITE" id="PS50109">
    <property type="entry name" value="HIS_KIN"/>
    <property type="match status" value="1"/>
</dbReference>
<keyword evidence="3" id="KW-0489">Methyltransferase</keyword>
<dbReference type="Gene3D" id="1.10.287.130">
    <property type="match status" value="1"/>
</dbReference>
<dbReference type="InterPro" id="IPR036097">
    <property type="entry name" value="HisK_dim/P_sf"/>
</dbReference>
<dbReference type="Gene3D" id="3.40.50.150">
    <property type="entry name" value="Vaccinia Virus protein VP39"/>
    <property type="match status" value="1"/>
</dbReference>
<dbReference type="InterPro" id="IPR001789">
    <property type="entry name" value="Sig_transdc_resp-reg_receiver"/>
</dbReference>
<feature type="modified residue" description="4-aspartylphosphate" evidence="7">
    <location>
        <position position="1126"/>
    </location>
</feature>
<dbReference type="GO" id="GO:0000155">
    <property type="term" value="F:phosphorelay sensor kinase activity"/>
    <property type="evidence" value="ECO:0007669"/>
    <property type="project" value="InterPro"/>
</dbReference>
<keyword evidence="14" id="KW-1185">Reference proteome</keyword>
<dbReference type="PROSITE" id="PS50123">
    <property type="entry name" value="CHER"/>
    <property type="match status" value="1"/>
</dbReference>
<sequence length="1199" mass="132939">MGFVVVQHLSPAHVSSLTEILARETTMPVCEVSDEPRVEPNHVYIIPPGRDMTIAKGSLALLPQERAGLRRGIDQFFQSLAEDRQHKAIGVVLSGGANDGTQGIEEIKAAGGMTFAQDESALHGSMPQSAVASGCVDFVLSPEDIAAEIARIARHPYVAPADRDDAPTGSERARIVQIVQRATGMDFTHYKANTMQRRISRRMMMHKLETIREYVDYLRRQPAEVQALYQDLLIGVTSFFRNPDAFEVLARTVFTRLLKNRKSDDPVRIWVLGCSTGEEAYSLAIAFTECAEAARSHVPLQIFATDTNAKSIDKARTGFYPRSIAADVSPARLARFFVEEERGYRISRIIRERCIFSRHNALTDPPFSRLDLVSCRNMLIYLEPVLQQRIMPMLHYALNPEGGLWLGSSETVGSYRTLFELEDVRQKIFVRLPGPPAARFSTQVPDRLPNKAHAPPTMPPREPEQVTLQRRVERLLLAKYAPPAVVITEGMEIIQFCGDTGDYLSPAAGTPTQSLLKMLREGLQVGVRAAIQRAILEKGTVRETGLRVRGSEGYREIAVEVMPLQAGTADQAAFVVMFDDGARPLRHEPPPPPPPTGSEAEEIIRLTHELASTREYLQSVIEQQEAANEELQSANEEAQSTNEEAQSTNEEMQSINEELETTKEEIQSSNEELSTINEELTARTQEMQVARDYAESIVASVRVPLLVLNGELRVKSASRAFYELFQVTPELTIGRCLYDLGNGQWNILELRRLLESILPGQTLLKDFAVSHTFDVIGLRHMLVSSCRLVQARGHEPLILLSVEDVTERREVEDALAARMDDLDKADRSKDEFLAMLAHELRNPLAPLRNAFEILQLADLSSKEHDNAQRMIGRQIDNMSRMIEDLLDVSRITEGKIELRRQPVSLESILTGATSIVRSACARHSQNLSVLMPKVPVYLDADATRLEQVFSNLLGNACKYSGDGSNITLSAERAEGVDPPEVVITVRDDGIGIAPDLLPRIFDLFVQSSRTLDRTHGGLGIGLTLVKRLIALHDGNVEAHSQGLGYGSEFIVHLPILREAPPPPPALKVRAPREPPRRILIVDDNTDSAQSLSTLQRRRGHDTCTAFTGPDALTAAIAFTPKVVLLDIGLPGMDGFEVARRLRAMPALEGVLLLAMSGYGSPEDRRQAKEAGFDDYLVRPVDLEQLSRLLREAPGGNNNE</sequence>
<dbReference type="GO" id="GO:0032259">
    <property type="term" value="P:methylation"/>
    <property type="evidence" value="ECO:0007669"/>
    <property type="project" value="UniProtKB-KW"/>
</dbReference>
<dbReference type="InterPro" id="IPR005467">
    <property type="entry name" value="His_kinase_dom"/>
</dbReference>
<feature type="domain" description="Response regulatory" evidence="10">
    <location>
        <begin position="1077"/>
        <end position="1193"/>
    </location>
</feature>
<dbReference type="InterPro" id="IPR050903">
    <property type="entry name" value="Bact_Chemotaxis_MeTrfase"/>
</dbReference>
<dbReference type="Pfam" id="PF01739">
    <property type="entry name" value="CheR"/>
    <property type="match status" value="1"/>
</dbReference>
<dbReference type="InterPro" id="IPR022642">
    <property type="entry name" value="CheR_C"/>
</dbReference>
<feature type="domain" description="CheR-type methyltransferase" evidence="12">
    <location>
        <begin position="160"/>
        <end position="412"/>
    </location>
</feature>
<feature type="region of interest" description="Disordered" evidence="8">
    <location>
        <begin position="625"/>
        <end position="673"/>
    </location>
</feature>
<keyword evidence="4" id="KW-0808">Transferase</keyword>
<evidence type="ECO:0000259" key="11">
    <source>
        <dbReference type="PROSITE" id="PS50122"/>
    </source>
</evidence>
<dbReference type="PANTHER" id="PTHR24422">
    <property type="entry name" value="CHEMOTAXIS PROTEIN METHYLTRANSFERASE"/>
    <property type="match status" value="1"/>
</dbReference>
<dbReference type="InterPro" id="IPR013656">
    <property type="entry name" value="PAS_4"/>
</dbReference>
<evidence type="ECO:0000256" key="3">
    <source>
        <dbReference type="ARBA" id="ARBA00022603"/>
    </source>
</evidence>
<gene>
    <name evidence="13" type="ORF">BGE01nite_09290</name>
</gene>
<dbReference type="CDD" id="cd00082">
    <property type="entry name" value="HisKA"/>
    <property type="match status" value="1"/>
</dbReference>
<dbReference type="SUPFAM" id="SSF47757">
    <property type="entry name" value="Chemotaxis receptor methyltransferase CheR, N-terminal domain"/>
    <property type="match status" value="1"/>
</dbReference>
<dbReference type="InterPro" id="IPR003594">
    <property type="entry name" value="HATPase_dom"/>
</dbReference>
<evidence type="ECO:0000259" key="12">
    <source>
        <dbReference type="PROSITE" id="PS50123"/>
    </source>
</evidence>
<dbReference type="GO" id="GO:0008983">
    <property type="term" value="F:protein-glutamate O-methyltransferase activity"/>
    <property type="evidence" value="ECO:0007669"/>
    <property type="project" value="UniProtKB-EC"/>
</dbReference>
<dbReference type="EMBL" id="BKAG01000004">
    <property type="protein sequence ID" value="GEP41638.1"/>
    <property type="molecule type" value="Genomic_DNA"/>
</dbReference>
<evidence type="ECO:0000256" key="7">
    <source>
        <dbReference type="PROSITE-ProRule" id="PRU00169"/>
    </source>
</evidence>
<dbReference type="Pfam" id="PF08448">
    <property type="entry name" value="PAS_4"/>
    <property type="match status" value="1"/>
</dbReference>
<dbReference type="SUPFAM" id="SSF52172">
    <property type="entry name" value="CheY-like"/>
    <property type="match status" value="1"/>
</dbReference>
<evidence type="ECO:0000256" key="6">
    <source>
        <dbReference type="PROSITE-ProRule" id="PRU00050"/>
    </source>
</evidence>
<dbReference type="SUPFAM" id="SSF53335">
    <property type="entry name" value="S-adenosyl-L-methionine-dependent methyltransferases"/>
    <property type="match status" value="1"/>
</dbReference>
<dbReference type="SMART" id="SM00138">
    <property type="entry name" value="MeTrc"/>
    <property type="match status" value="1"/>
</dbReference>
<dbReference type="GO" id="GO:0008984">
    <property type="term" value="F:protein-glutamate methylesterase activity"/>
    <property type="evidence" value="ECO:0007669"/>
    <property type="project" value="InterPro"/>
</dbReference>
<dbReference type="GO" id="GO:0006935">
    <property type="term" value="P:chemotaxis"/>
    <property type="evidence" value="ECO:0007669"/>
    <property type="project" value="InterPro"/>
</dbReference>
<feature type="compositionally biased region" description="Polar residues" evidence="8">
    <location>
        <begin position="625"/>
        <end position="656"/>
    </location>
</feature>
<dbReference type="Gene3D" id="3.30.565.10">
    <property type="entry name" value="Histidine kinase-like ATPase, C-terminal domain"/>
    <property type="match status" value="1"/>
</dbReference>
<evidence type="ECO:0000256" key="4">
    <source>
        <dbReference type="ARBA" id="ARBA00022679"/>
    </source>
</evidence>
<keyword evidence="7" id="KW-0597">Phosphoprotein</keyword>
<comment type="caution">
    <text evidence="13">The sequence shown here is derived from an EMBL/GenBank/DDBJ whole genome shotgun (WGS) entry which is preliminary data.</text>
</comment>
<organism evidence="13 14">
    <name type="scientific">Brevifollis gellanilyticus</name>
    <dbReference type="NCBI Taxonomy" id="748831"/>
    <lineage>
        <taxon>Bacteria</taxon>
        <taxon>Pseudomonadati</taxon>
        <taxon>Verrucomicrobiota</taxon>
        <taxon>Verrucomicrobiia</taxon>
        <taxon>Verrucomicrobiales</taxon>
        <taxon>Verrucomicrobiaceae</taxon>
    </lineage>
</organism>
<comment type="catalytic activity">
    <reaction evidence="1">
        <text>ATP + protein L-histidine = ADP + protein N-phospho-L-histidine.</text>
        <dbReference type="EC" id="2.7.13.3"/>
    </reaction>
</comment>
<dbReference type="Pfam" id="PF03705">
    <property type="entry name" value="CheR_N"/>
    <property type="match status" value="1"/>
</dbReference>
<protein>
    <submittedName>
        <fullName evidence="13">Uncharacterized protein</fullName>
    </submittedName>
</protein>
<dbReference type="InterPro" id="IPR035965">
    <property type="entry name" value="PAS-like_dom_sf"/>
</dbReference>
<dbReference type="GO" id="GO:0000156">
    <property type="term" value="F:phosphorelay response regulator activity"/>
    <property type="evidence" value="ECO:0007669"/>
    <property type="project" value="InterPro"/>
</dbReference>
<evidence type="ECO:0000259" key="10">
    <source>
        <dbReference type="PROSITE" id="PS50110"/>
    </source>
</evidence>
<dbReference type="SUPFAM" id="SSF55785">
    <property type="entry name" value="PYP-like sensor domain (PAS domain)"/>
    <property type="match status" value="1"/>
</dbReference>
<feature type="domain" description="Histidine kinase" evidence="9">
    <location>
        <begin position="835"/>
        <end position="1057"/>
    </location>
</feature>
<dbReference type="Pfam" id="PF00072">
    <property type="entry name" value="Response_reg"/>
    <property type="match status" value="1"/>
</dbReference>
<dbReference type="CDD" id="cd16434">
    <property type="entry name" value="CheB-CheR_fusion"/>
    <property type="match status" value="1"/>
</dbReference>
<dbReference type="InterPro" id="IPR036804">
    <property type="entry name" value="CheR_N_sf"/>
</dbReference>
<keyword evidence="5" id="KW-0949">S-adenosyl-L-methionine</keyword>
<dbReference type="Gene3D" id="3.40.50.180">
    <property type="entry name" value="Methylesterase CheB, C-terminal domain"/>
    <property type="match status" value="1"/>
</dbReference>
<dbReference type="InterPro" id="IPR000673">
    <property type="entry name" value="Sig_transdc_resp-reg_Me-estase"/>
</dbReference>